<name>A0A017RXK3_9CLOT</name>
<dbReference type="SUPFAM" id="SSF55856">
    <property type="entry name" value="Cytochrome b5-like heme/steroid binding domain"/>
    <property type="match status" value="1"/>
</dbReference>
<comment type="similarity">
    <text evidence="1">Belongs to the cytochrome b5 family. MAPR subfamily.</text>
</comment>
<dbReference type="PANTHER" id="PTHR10281">
    <property type="entry name" value="MEMBRANE-ASSOCIATED PROGESTERONE RECEPTOR COMPONENT-RELATED"/>
    <property type="match status" value="1"/>
</dbReference>
<sequence>MKICEKEIMELEKSCRMARMYGNYIKKTPCFIERQRYQMLMLNELEHAAYLISIIRKKLDENFFRQEREFTLEELAGFNGADGKPAYIAIDGVVYDVSNNPAWGGGTHFGVVAGTDATMEFKSCHKEQVLAKLQRVGVLKNI</sequence>
<dbReference type="PANTHER" id="PTHR10281:SF76">
    <property type="entry name" value="CALCUTTA CUP-RELATED"/>
    <property type="match status" value="1"/>
</dbReference>
<organism evidence="3 4">
    <name type="scientific">Fervidicella metallireducens AeB</name>
    <dbReference type="NCBI Taxonomy" id="1403537"/>
    <lineage>
        <taxon>Bacteria</taxon>
        <taxon>Bacillati</taxon>
        <taxon>Bacillota</taxon>
        <taxon>Clostridia</taxon>
        <taxon>Eubacteriales</taxon>
        <taxon>Clostridiaceae</taxon>
        <taxon>Fervidicella</taxon>
    </lineage>
</organism>
<dbReference type="Proteomes" id="UP000019681">
    <property type="component" value="Unassembled WGS sequence"/>
</dbReference>
<gene>
    <name evidence="3" type="ORF">Q428_03970</name>
</gene>
<comment type="caution">
    <text evidence="3">The sequence shown here is derived from an EMBL/GenBank/DDBJ whole genome shotgun (WGS) entry which is preliminary data.</text>
</comment>
<dbReference type="AlphaFoldDB" id="A0A017RXK3"/>
<dbReference type="EMBL" id="AZQP01000008">
    <property type="protein sequence ID" value="EYE89114.1"/>
    <property type="molecule type" value="Genomic_DNA"/>
</dbReference>
<evidence type="ECO:0000313" key="3">
    <source>
        <dbReference type="EMBL" id="EYE89114.1"/>
    </source>
</evidence>
<evidence type="ECO:0000313" key="4">
    <source>
        <dbReference type="Proteomes" id="UP000019681"/>
    </source>
</evidence>
<evidence type="ECO:0000259" key="2">
    <source>
        <dbReference type="SMART" id="SM01117"/>
    </source>
</evidence>
<accession>A0A017RXK3</accession>
<proteinExistence type="inferred from homology"/>
<dbReference type="SMART" id="SM01117">
    <property type="entry name" value="Cyt-b5"/>
    <property type="match status" value="1"/>
</dbReference>
<protein>
    <submittedName>
        <fullName evidence="3">Cytochrome B5</fullName>
    </submittedName>
</protein>
<dbReference type="Gene3D" id="3.10.120.10">
    <property type="entry name" value="Cytochrome b5-like heme/steroid binding domain"/>
    <property type="match status" value="1"/>
</dbReference>
<evidence type="ECO:0000256" key="1">
    <source>
        <dbReference type="ARBA" id="ARBA00038357"/>
    </source>
</evidence>
<dbReference type="RefSeq" id="WP_051514897.1">
    <property type="nucleotide sequence ID" value="NZ_AZQP01000008.1"/>
</dbReference>
<feature type="domain" description="Cytochrome b5 heme-binding" evidence="2">
    <location>
        <begin position="70"/>
        <end position="140"/>
    </location>
</feature>
<dbReference type="Pfam" id="PF00173">
    <property type="entry name" value="Cyt-b5"/>
    <property type="match status" value="1"/>
</dbReference>
<dbReference type="InterPro" id="IPR050577">
    <property type="entry name" value="MAPR/NEUFC/NENF-like"/>
</dbReference>
<keyword evidence="4" id="KW-1185">Reference proteome</keyword>
<reference evidence="3 4" key="1">
    <citation type="journal article" date="2014" name="Genome Announc.">
        <title>Draft Genome Sequence of Fervidicella metallireducens Strain AeBT, an Iron-Reducing Thermoanaerobe from the Great Artesian Basin.</title>
        <authorList>
            <person name="Patel B.K."/>
        </authorList>
    </citation>
    <scope>NUCLEOTIDE SEQUENCE [LARGE SCALE GENOMIC DNA]</scope>
    <source>
        <strain evidence="3 4">AeB</strain>
    </source>
</reference>
<dbReference type="InterPro" id="IPR036400">
    <property type="entry name" value="Cyt_B5-like_heme/steroid_sf"/>
</dbReference>
<dbReference type="InterPro" id="IPR001199">
    <property type="entry name" value="Cyt_B5-like_heme/steroid-bd"/>
</dbReference>
<dbReference type="STRING" id="1403537.Q428_03970"/>